<evidence type="ECO:0000256" key="8">
    <source>
        <dbReference type="ARBA" id="ARBA00022777"/>
    </source>
</evidence>
<feature type="transmembrane region" description="Helical" evidence="11">
    <location>
        <begin position="97"/>
        <end position="117"/>
    </location>
</feature>
<dbReference type="SUPFAM" id="SSF47384">
    <property type="entry name" value="Homodimeric domain of signal transducing histidine kinase"/>
    <property type="match status" value="1"/>
</dbReference>
<dbReference type="InterPro" id="IPR036097">
    <property type="entry name" value="HisK_dim/P_sf"/>
</dbReference>
<sequence>MLAPLPLDVATTWVLVGLIHLGLAAAVWTVLTGRHDRRSTLLWCAGSAMAGVMMLVYAARGALPHLPAIVAANIFGYAGFALRWAALHRERERPLPWGTLAALVTLACTAVPLLDAVDPRWRVLGNLAFNTLASLALWHEARALSRARASRSAAMVGWAYGVVALLLLARLAAVFSGLGASPSQLATAFDTELLLLAWMLTALWANLGYVGFAIEMAERRARLRGAQLAEVTEQRELAEQQAQALRALSDERQELLRVISHEVRQPLHNAQAVLQGVADAMHGAVPAVPGLDRARRVLREITRSLDNTLAVSTRMIEDRAPPLRDTDLDMLVGLVLGDLPEEERPRVRLQRDSAVRTAAMDVGLMRLALRNVLANALAYATPGTPVTLRIVDSEEPLAVVFEVADEGPGIAPALLPRVFERGVRGRHDVHGQGLGLFIVRRALQLQGGTAEVRSDAGGSVFTLTVPQGQEDGG</sequence>
<dbReference type="PANTHER" id="PTHR44936">
    <property type="entry name" value="SENSOR PROTEIN CREC"/>
    <property type="match status" value="1"/>
</dbReference>
<feature type="transmembrane region" description="Helical" evidence="11">
    <location>
        <begin position="12"/>
        <end position="31"/>
    </location>
</feature>
<evidence type="ECO:0000256" key="10">
    <source>
        <dbReference type="SAM" id="Coils"/>
    </source>
</evidence>
<organism evidence="13 14">
    <name type="scientific">Rubrivivax benzoatilyticus</name>
    <dbReference type="NCBI Taxonomy" id="316997"/>
    <lineage>
        <taxon>Bacteria</taxon>
        <taxon>Pseudomonadati</taxon>
        <taxon>Pseudomonadota</taxon>
        <taxon>Betaproteobacteria</taxon>
        <taxon>Burkholderiales</taxon>
        <taxon>Sphaerotilaceae</taxon>
        <taxon>Rubrivivax</taxon>
    </lineage>
</organism>
<dbReference type="GO" id="GO:0016301">
    <property type="term" value="F:kinase activity"/>
    <property type="evidence" value="ECO:0007669"/>
    <property type="project" value="UniProtKB-KW"/>
</dbReference>
<feature type="domain" description="Histidine kinase" evidence="12">
    <location>
        <begin position="258"/>
        <end position="469"/>
    </location>
</feature>
<dbReference type="Gene3D" id="3.30.565.10">
    <property type="entry name" value="Histidine kinase-like ATPase, C-terminal domain"/>
    <property type="match status" value="1"/>
</dbReference>
<comment type="caution">
    <text evidence="13">The sequence shown here is derived from an EMBL/GenBank/DDBJ whole genome shotgun (WGS) entry which is preliminary data.</text>
</comment>
<name>A0ABX0I0C6_9BURK</name>
<keyword evidence="9" id="KW-0067">ATP-binding</keyword>
<gene>
    <name evidence="13" type="ORF">G7087_18000</name>
</gene>
<evidence type="ECO:0000256" key="5">
    <source>
        <dbReference type="ARBA" id="ARBA00022553"/>
    </source>
</evidence>
<protein>
    <recommendedName>
        <fullName evidence="3">histidine kinase</fullName>
        <ecNumber evidence="3">2.7.13.3</ecNumber>
    </recommendedName>
</protein>
<evidence type="ECO:0000256" key="11">
    <source>
        <dbReference type="SAM" id="Phobius"/>
    </source>
</evidence>
<accession>A0ABX0I0C6</accession>
<evidence type="ECO:0000256" key="4">
    <source>
        <dbReference type="ARBA" id="ARBA00022475"/>
    </source>
</evidence>
<dbReference type="InterPro" id="IPR005467">
    <property type="entry name" value="His_kinase_dom"/>
</dbReference>
<keyword evidence="14" id="KW-1185">Reference proteome</keyword>
<dbReference type="SUPFAM" id="SSF55874">
    <property type="entry name" value="ATPase domain of HSP90 chaperone/DNA topoisomerase II/histidine kinase"/>
    <property type="match status" value="1"/>
</dbReference>
<keyword evidence="5" id="KW-0597">Phosphoprotein</keyword>
<dbReference type="PANTHER" id="PTHR44936:SF10">
    <property type="entry name" value="SENSOR PROTEIN RSTB"/>
    <property type="match status" value="1"/>
</dbReference>
<dbReference type="PRINTS" id="PR00344">
    <property type="entry name" value="BCTRLSENSOR"/>
</dbReference>
<proteinExistence type="predicted"/>
<evidence type="ECO:0000313" key="14">
    <source>
        <dbReference type="Proteomes" id="UP000802098"/>
    </source>
</evidence>
<evidence type="ECO:0000256" key="1">
    <source>
        <dbReference type="ARBA" id="ARBA00000085"/>
    </source>
</evidence>
<feature type="transmembrane region" description="Helical" evidence="11">
    <location>
        <begin position="65"/>
        <end position="85"/>
    </location>
</feature>
<dbReference type="RefSeq" id="WP_009856387.1">
    <property type="nucleotide sequence ID" value="NZ_JAAOCD010000012.1"/>
</dbReference>
<keyword evidence="11" id="KW-1133">Transmembrane helix</keyword>
<evidence type="ECO:0000256" key="7">
    <source>
        <dbReference type="ARBA" id="ARBA00022741"/>
    </source>
</evidence>
<evidence type="ECO:0000256" key="6">
    <source>
        <dbReference type="ARBA" id="ARBA00022679"/>
    </source>
</evidence>
<feature type="transmembrane region" description="Helical" evidence="11">
    <location>
        <begin position="193"/>
        <end position="214"/>
    </location>
</feature>
<dbReference type="PROSITE" id="PS50109">
    <property type="entry name" value="HIS_KIN"/>
    <property type="match status" value="1"/>
</dbReference>
<dbReference type="CDD" id="cd00082">
    <property type="entry name" value="HisKA"/>
    <property type="match status" value="1"/>
</dbReference>
<dbReference type="InterPro" id="IPR003661">
    <property type="entry name" value="HisK_dim/P_dom"/>
</dbReference>
<comment type="subcellular location">
    <subcellularLocation>
        <location evidence="2">Cell membrane</location>
        <topology evidence="2">Multi-pass membrane protein</topology>
    </subcellularLocation>
</comment>
<keyword evidence="11" id="KW-0472">Membrane</keyword>
<evidence type="ECO:0000313" key="13">
    <source>
        <dbReference type="EMBL" id="NHL00279.1"/>
    </source>
</evidence>
<dbReference type="InterPro" id="IPR036890">
    <property type="entry name" value="HATPase_C_sf"/>
</dbReference>
<feature type="transmembrane region" description="Helical" evidence="11">
    <location>
        <begin position="123"/>
        <end position="141"/>
    </location>
</feature>
<keyword evidence="11" id="KW-0812">Transmembrane</keyword>
<keyword evidence="7" id="KW-0547">Nucleotide-binding</keyword>
<dbReference type="Pfam" id="PF02518">
    <property type="entry name" value="HATPase_c"/>
    <property type="match status" value="1"/>
</dbReference>
<keyword evidence="8 13" id="KW-0418">Kinase</keyword>
<dbReference type="InterPro" id="IPR004358">
    <property type="entry name" value="Sig_transdc_His_kin-like_C"/>
</dbReference>
<dbReference type="EMBL" id="JAAOCD010000012">
    <property type="protein sequence ID" value="NHL00279.1"/>
    <property type="molecule type" value="Genomic_DNA"/>
</dbReference>
<keyword evidence="10" id="KW-0175">Coiled coil</keyword>
<feature type="transmembrane region" description="Helical" evidence="11">
    <location>
        <begin position="40"/>
        <end position="59"/>
    </location>
</feature>
<evidence type="ECO:0000256" key="3">
    <source>
        <dbReference type="ARBA" id="ARBA00012438"/>
    </source>
</evidence>
<keyword evidence="6" id="KW-0808">Transferase</keyword>
<dbReference type="CDD" id="cd00075">
    <property type="entry name" value="HATPase"/>
    <property type="match status" value="1"/>
</dbReference>
<dbReference type="SMART" id="SM00387">
    <property type="entry name" value="HATPase_c"/>
    <property type="match status" value="1"/>
</dbReference>
<keyword evidence="4" id="KW-1003">Cell membrane</keyword>
<comment type="catalytic activity">
    <reaction evidence="1">
        <text>ATP + protein L-histidine = ADP + protein N-phospho-L-histidine.</text>
        <dbReference type="EC" id="2.7.13.3"/>
    </reaction>
</comment>
<dbReference type="Gene3D" id="1.10.287.130">
    <property type="match status" value="1"/>
</dbReference>
<feature type="coiled-coil region" evidence="10">
    <location>
        <begin position="228"/>
        <end position="258"/>
    </location>
</feature>
<dbReference type="EC" id="2.7.13.3" evidence="3"/>
<evidence type="ECO:0000256" key="2">
    <source>
        <dbReference type="ARBA" id="ARBA00004651"/>
    </source>
</evidence>
<reference evidence="13 14" key="1">
    <citation type="submission" date="2020-03" db="EMBL/GenBank/DDBJ databases">
        <title>Rubrivivax benzoatilyticus JA2 (sequenced after 10 years sub-culturing).</title>
        <authorList>
            <person name="Gupta D."/>
            <person name="Chintalapati S."/>
            <person name="Chintalapati V.R."/>
        </authorList>
    </citation>
    <scope>NUCLEOTIDE SEQUENCE [LARGE SCALE GENOMIC DNA]</scope>
    <source>
        <strain evidence="13 14">JA2-Mal</strain>
    </source>
</reference>
<evidence type="ECO:0000259" key="12">
    <source>
        <dbReference type="PROSITE" id="PS50109"/>
    </source>
</evidence>
<dbReference type="Proteomes" id="UP000802098">
    <property type="component" value="Unassembled WGS sequence"/>
</dbReference>
<dbReference type="InterPro" id="IPR003594">
    <property type="entry name" value="HATPase_dom"/>
</dbReference>
<evidence type="ECO:0000256" key="9">
    <source>
        <dbReference type="ARBA" id="ARBA00022840"/>
    </source>
</evidence>
<feature type="transmembrane region" description="Helical" evidence="11">
    <location>
        <begin position="153"/>
        <end position="173"/>
    </location>
</feature>
<dbReference type="InterPro" id="IPR050980">
    <property type="entry name" value="2C_sensor_his_kinase"/>
</dbReference>